<evidence type="ECO:0000313" key="2">
    <source>
        <dbReference type="Proteomes" id="UP001595548"/>
    </source>
</evidence>
<dbReference type="RefSeq" id="WP_382416925.1">
    <property type="nucleotide sequence ID" value="NZ_AP031500.1"/>
</dbReference>
<reference evidence="2" key="1">
    <citation type="journal article" date="2019" name="Int. J. Syst. Evol. Microbiol.">
        <title>The Global Catalogue of Microorganisms (GCM) 10K type strain sequencing project: providing services to taxonomists for standard genome sequencing and annotation.</title>
        <authorList>
            <consortium name="The Broad Institute Genomics Platform"/>
            <consortium name="The Broad Institute Genome Sequencing Center for Infectious Disease"/>
            <person name="Wu L."/>
            <person name="Ma J."/>
        </authorList>
    </citation>
    <scope>NUCLEOTIDE SEQUENCE [LARGE SCALE GENOMIC DNA]</scope>
    <source>
        <strain evidence="2">KCTC 52141</strain>
    </source>
</reference>
<proteinExistence type="predicted"/>
<name>A0ABV7HT17_9GAMM</name>
<comment type="caution">
    <text evidence="1">The sequence shown here is derived from an EMBL/GenBank/DDBJ whole genome shotgun (WGS) entry which is preliminary data.</text>
</comment>
<gene>
    <name evidence="1" type="ORF">ACFOEB_11995</name>
</gene>
<organism evidence="1 2">
    <name type="scientific">Gilvimarinus japonicus</name>
    <dbReference type="NCBI Taxonomy" id="1796469"/>
    <lineage>
        <taxon>Bacteria</taxon>
        <taxon>Pseudomonadati</taxon>
        <taxon>Pseudomonadota</taxon>
        <taxon>Gammaproteobacteria</taxon>
        <taxon>Cellvibrionales</taxon>
        <taxon>Cellvibrionaceae</taxon>
        <taxon>Gilvimarinus</taxon>
    </lineage>
</organism>
<evidence type="ECO:0000313" key="1">
    <source>
        <dbReference type="EMBL" id="MFC3155926.1"/>
    </source>
</evidence>
<protein>
    <submittedName>
        <fullName evidence="1">Uncharacterized protein</fullName>
    </submittedName>
</protein>
<accession>A0ABV7HT17</accession>
<keyword evidence="2" id="KW-1185">Reference proteome</keyword>
<dbReference type="EMBL" id="JBHRTL010000007">
    <property type="protein sequence ID" value="MFC3155926.1"/>
    <property type="molecule type" value="Genomic_DNA"/>
</dbReference>
<dbReference type="Proteomes" id="UP001595548">
    <property type="component" value="Unassembled WGS sequence"/>
</dbReference>
<sequence>MKVTSIVSLAPLGADVAQALSNHCLAVCLRVDFNGSTPAITPWSLQCPTPPLKPE</sequence>